<organism evidence="1">
    <name type="scientific">Arabidopsis thaliana</name>
    <name type="common">Mouse-ear cress</name>
    <dbReference type="NCBI Taxonomy" id="3702"/>
    <lineage>
        <taxon>Eukaryota</taxon>
        <taxon>Viridiplantae</taxon>
        <taxon>Streptophyta</taxon>
        <taxon>Embryophyta</taxon>
        <taxon>Tracheophyta</taxon>
        <taxon>Spermatophyta</taxon>
        <taxon>Magnoliopsida</taxon>
        <taxon>eudicotyledons</taxon>
        <taxon>Gunneridae</taxon>
        <taxon>Pentapetalae</taxon>
        <taxon>rosids</taxon>
        <taxon>malvids</taxon>
        <taxon>Brassicales</taxon>
        <taxon>Brassicaceae</taxon>
        <taxon>Camelineae</taxon>
        <taxon>Arabidopsis</taxon>
    </lineage>
</organism>
<evidence type="ECO:0000313" key="1">
    <source>
        <dbReference type="EMBL" id="AAF24541.2"/>
    </source>
</evidence>
<name>Q9SHQ4_ARATH</name>
<dbReference type="PIR" id="B86412">
    <property type="entry name" value="B86412"/>
</dbReference>
<reference evidence="1" key="3">
    <citation type="submission" date="2000-10" db="EMBL/GenBank/DDBJ databases">
        <authorList>
            <person name="Shinn P."/>
            <person name="Brooks S."/>
            <person name="Buehler E."/>
            <person name="Chao Q."/>
            <person name="Cheuk R."/>
            <person name="Johnson-Hopson C."/>
            <person name="Khan S."/>
            <person name="Kim C."/>
            <person name="Altafi H."/>
            <person name="Bei B."/>
            <person name="Chin C."/>
            <person name="Chiou J."/>
            <person name="Choi E."/>
            <person name="Conn L."/>
            <person name="Conway A."/>
            <person name="Gonzalez A."/>
            <person name="Hansen N."/>
            <person name="Howing B."/>
            <person name="Koo T."/>
            <person name="Lam B."/>
            <person name="Lee J."/>
            <person name="Lenz C."/>
            <person name="Li J."/>
            <person name="Liu A."/>
            <person name="Liu J."/>
            <person name="Liu S."/>
            <person name="Mukharsky N."/>
            <person name="Nguyen M."/>
            <person name="Palm C."/>
            <person name="Pham P."/>
            <person name="Sakano H."/>
            <person name="Schwartz J."/>
            <person name="Southwick A."/>
            <person name="Thaveri A."/>
            <person name="Toriumi M."/>
            <person name="Vaysberg M."/>
            <person name="Yu G."/>
            <person name="Davis R."/>
            <person name="Federspiel N."/>
            <person name="Theologis A."/>
            <person name="Ecker J."/>
        </authorList>
    </citation>
    <scope>NUCLEOTIDE SEQUENCE</scope>
</reference>
<reference key="2">
    <citation type="journal article" date="2000" name="Nature">
        <title>Sequence and analysis of chromosome 1 of the plant Arabidopsis thaliana.</title>
        <authorList>
            <person name="Theologis A."/>
            <person name="Ecker J.R."/>
            <person name="Palm C.J."/>
            <person name="Federspiel N.A."/>
            <person name="Kaul S."/>
            <person name="White O."/>
            <person name="Alonso J."/>
            <person name="Altafi H."/>
            <person name="Araujo R."/>
            <person name="Bowman C.L."/>
            <person name="Brooks S.Y."/>
            <person name="Buehler E."/>
            <person name="Chan A."/>
            <person name="Chao Q."/>
            <person name="Chen H."/>
            <person name="Cheuk R.F."/>
            <person name="Chin C.W."/>
            <person name="Chung M.K."/>
            <person name="Conn L."/>
            <person name="Conway A.B."/>
            <person name="Conway A.R."/>
            <person name="Creasy T.H."/>
            <person name="Dewar K."/>
            <person name="Dunn P."/>
            <person name="Etgu P."/>
            <person name="Feldblyum T.V."/>
            <person name="Feng J."/>
            <person name="Fong B."/>
            <person name="Fujii C.Y."/>
            <person name="Gill J.E."/>
            <person name="Goldsmith A.D."/>
            <person name="Haas B."/>
            <person name="Hansen N.F."/>
            <person name="Hughes B."/>
            <person name="Huizar L."/>
            <person name="Hunter J.L."/>
            <person name="Jenkins J."/>
            <person name="Johnson-Hopson C."/>
            <person name="Khan S."/>
            <person name="Khaykin E."/>
            <person name="Kim C.J."/>
            <person name="Koo H.L."/>
            <person name="Kremenetskaia I."/>
            <person name="Kurtz D.B."/>
            <person name="Kwan A."/>
            <person name="Lam B."/>
            <person name="Langin-Hooper S."/>
            <person name="Lee A."/>
            <person name="Lee J.M."/>
            <person name="Lenz C.A."/>
            <person name="Li J.H."/>
            <person name="Li Y."/>
            <person name="Lin X."/>
            <person name="Liu S.X."/>
            <person name="Liu Z.A."/>
            <person name="Luros J.S."/>
            <person name="Maiti R."/>
            <person name="Marziali A."/>
            <person name="Militscher J."/>
            <person name="Miranda M."/>
            <person name="Nguyen M."/>
            <person name="Nierman W.C."/>
            <person name="Osborne B.I."/>
            <person name="Pai G."/>
            <person name="Peterson J."/>
            <person name="Pham P.K."/>
            <person name="Rizzo M."/>
            <person name="Rooney T."/>
            <person name="Rowley D."/>
            <person name="Sakano H."/>
            <person name="Salzberg S.L."/>
            <person name="Schwartz J.R."/>
            <person name="Shinn P."/>
            <person name="Southwick A.M."/>
            <person name="Sun H."/>
            <person name="Tallon L.J."/>
            <person name="Tambunga G."/>
            <person name="Toriumi M.J."/>
            <person name="Town C.D."/>
            <person name="Utterback T."/>
            <person name="Van Aken S."/>
            <person name="Vaysberg M."/>
            <person name="Vysotskaia V.S."/>
            <person name="Walker M."/>
            <person name="Wu D."/>
            <person name="Yu G."/>
            <person name="Fraser C.M."/>
            <person name="Venter J.C."/>
            <person name="Davis R.W."/>
        </authorList>
    </citation>
    <scope>NUCLEOTIDE SEQUENCE [LARGE SCALE GENOMIC DNA]</scope>
    <source>
        <strain>cv. Columbia</strain>
    </source>
</reference>
<dbReference type="AlphaFoldDB" id="Q9SHQ4"/>
<protein>
    <submittedName>
        <fullName evidence="1">F1K23.8</fullName>
    </submittedName>
</protein>
<sequence>MFDEIPKPAFLAHIYVIESNCYVSCLENLIANEIQRQVVFTSCSYLLKFFGSIQLVKKFSVKSAIHILFSCCICEPVDVKAKVLNQNSFLLLQLLRWSSRCEEHWLRYLLIGCERASSIRDEAGKMQSSNISRIELGHRLKKFDYVKICIQIYKLKIVEAKLQKGGVRHRLIGHVSKGLALPAEIYV</sequence>
<proteinExistence type="predicted"/>
<reference evidence="1" key="1">
    <citation type="submission" date="1999-05" db="EMBL/GenBank/DDBJ databases">
        <title>Genomic sequence for Arabidopsis thaliana BAC F1K23 from chromosome I.</title>
        <authorList>
            <person name="Chao Q."/>
            <person name="Shinn P."/>
            <person name="Brooks S."/>
            <person name="Buehler E."/>
            <person name="Dunn P."/>
            <person name="Khan S."/>
            <person name="Kim C."/>
            <person name="Walker M."/>
            <person name="Brooks S."/>
            <person name="Altafi H."/>
            <person name="Araujo R."/>
            <person name="Conn L."/>
            <person name="Conway A.B."/>
            <person name="Gonzalez A."/>
            <person name="Hansen N.F."/>
            <person name="Huizar L."/>
            <person name="Kremenetskaia I."/>
            <person name="Lenz C."/>
            <person name="Li J."/>
            <person name="Liu S."/>
            <person name="Luros S."/>
            <person name="Rowley D."/>
            <person name="Schwartz J."/>
            <person name="Toriumi M."/>
            <person name="Vysotskaia V."/>
            <person name="Yu G."/>
            <person name="Davis R.W."/>
            <person name="Federspiel N.A."/>
            <person name="Theologis A."/>
            <person name="Ecker J.R."/>
        </authorList>
    </citation>
    <scope>NUCLEOTIDE SEQUENCE</scope>
</reference>
<dbReference type="EMBL" id="AC007508">
    <property type="protein sequence ID" value="AAF24541.2"/>
    <property type="molecule type" value="Genomic_DNA"/>
</dbReference>
<accession>Q9SHQ4</accession>